<name>A0AAU8XNL3_PSESF</name>
<dbReference type="Proteomes" id="UP000230024">
    <property type="component" value="Chromosome"/>
</dbReference>
<dbReference type="InterPro" id="IPR054612">
    <property type="entry name" value="Phage_capsid-like_C"/>
</dbReference>
<evidence type="ECO:0000313" key="4">
    <source>
        <dbReference type="Proteomes" id="UP000230024"/>
    </source>
</evidence>
<dbReference type="NCBIfam" id="TIGR01554">
    <property type="entry name" value="major_cap_HK97"/>
    <property type="match status" value="1"/>
</dbReference>
<dbReference type="EMBL" id="CP024712">
    <property type="protein sequence ID" value="ATV20374.1"/>
    <property type="molecule type" value="Genomic_DNA"/>
</dbReference>
<gene>
    <name evidence="3" type="ORF">CT122_29050</name>
</gene>
<protein>
    <submittedName>
        <fullName evidence="3">Phage major capsid protein</fullName>
    </submittedName>
</protein>
<accession>A0AAU8XNL3</accession>
<evidence type="ECO:0000259" key="2">
    <source>
        <dbReference type="Pfam" id="PF05065"/>
    </source>
</evidence>
<dbReference type="RefSeq" id="WP_099979023.1">
    <property type="nucleotide sequence ID" value="NZ_CP024712.1"/>
</dbReference>
<reference evidence="3 4" key="1">
    <citation type="submission" date="2017-11" db="EMBL/GenBank/DDBJ databases">
        <title>Complete DNA Sequence of Pseudomonas syringae pv. actinidiae, biovar 5 (Psa5).</title>
        <authorList>
            <person name="Butler M."/>
            <person name="Taiaroa G."/>
            <person name="Sumpter N."/>
            <person name="Poulter R."/>
        </authorList>
    </citation>
    <scope>NUCLEOTIDE SEQUENCE [LARGE SCALE GENOMIC DNA]</scope>
    <source>
        <strain evidence="3 4">MAFF212063</strain>
    </source>
</reference>
<evidence type="ECO:0000256" key="1">
    <source>
        <dbReference type="ARBA" id="ARBA00004328"/>
    </source>
</evidence>
<dbReference type="InterPro" id="IPR024455">
    <property type="entry name" value="Phage_capsid"/>
</dbReference>
<sequence length="323" mass="33539">MRDPRDIIRFIKAKAVAAGDPVGALAYAKGQYGPESVPARLLQKDVMGAGDLGADPDFRAAGRAFLELVKNRSLIGKIQAAVGFYQVPFYTGVLTQDQASGAAWTGEGQRIKLATAKYRRAALPALKLATIIPMTTELLKGAGAQFESTASRDLSRAISDLEGFSFIDPSNAGVPGVSPASITNSVAAIEGGAGALGDIRKLLDAFKGDLETAVFIASPRAGLALHDAGYDGAGALGGDVAGIPLVTSSVVPDWLVALIDPAGILVADEGVLLDMSEQSTLVAADGTVLNLYQENMAAIKAERILNWSVERAGSVIYLIGANW</sequence>
<proteinExistence type="predicted"/>
<dbReference type="Pfam" id="PF05065">
    <property type="entry name" value="Phage_capsid"/>
    <property type="match status" value="1"/>
</dbReference>
<organism evidence="3 4">
    <name type="scientific">Pseudomonas syringae pv. actinidiae</name>
    <dbReference type="NCBI Taxonomy" id="103796"/>
    <lineage>
        <taxon>Bacteria</taxon>
        <taxon>Pseudomonadati</taxon>
        <taxon>Pseudomonadota</taxon>
        <taxon>Gammaproteobacteria</taxon>
        <taxon>Pseudomonadales</taxon>
        <taxon>Pseudomonadaceae</taxon>
        <taxon>Pseudomonas</taxon>
        <taxon>Pseudomonas syringae</taxon>
    </lineage>
</organism>
<evidence type="ECO:0000313" key="3">
    <source>
        <dbReference type="EMBL" id="ATV20374.1"/>
    </source>
</evidence>
<dbReference type="AlphaFoldDB" id="A0AAU8XNL3"/>
<feature type="domain" description="Phage capsid-like C-terminal" evidence="2">
    <location>
        <begin position="93"/>
        <end position="226"/>
    </location>
</feature>
<comment type="subcellular location">
    <subcellularLocation>
        <location evidence="1">Virion</location>
    </subcellularLocation>
</comment>
<dbReference type="SUPFAM" id="SSF56563">
    <property type="entry name" value="Major capsid protein gp5"/>
    <property type="match status" value="1"/>
</dbReference>